<evidence type="ECO:0000256" key="2">
    <source>
        <dbReference type="ARBA" id="ARBA00022448"/>
    </source>
</evidence>
<dbReference type="Gene3D" id="3.40.50.300">
    <property type="entry name" value="P-loop containing nucleotide triphosphate hydrolases"/>
    <property type="match status" value="1"/>
</dbReference>
<dbReference type="GO" id="GO:0016887">
    <property type="term" value="F:ATP hydrolysis activity"/>
    <property type="evidence" value="ECO:0007669"/>
    <property type="project" value="InterPro"/>
</dbReference>
<dbReference type="SMART" id="SM00382">
    <property type="entry name" value="AAA"/>
    <property type="match status" value="1"/>
</dbReference>
<feature type="domain" description="ABC transporter" evidence="5">
    <location>
        <begin position="24"/>
        <end position="254"/>
    </location>
</feature>
<sequence length="371" mass="41071">MPRTFSSSNKPAIVFNEVRKTFKIKHAHSFKQAFISAIQRKEISTQFNAVDGLDFEVPQGQSVALMGRNGSGKSTTLKLLSGVMDPDAGWIRTRGRIAGLLEVGAGFHPDLTGRENVYLNAAILGMSKEETDARFDEILAFSEIGDFIDTEVKRYSSGMYSRLGFSVAVHTELDTLLVDEVLSVGDAEFRLKCEQRMLELQSQGKTMFIVSHNAGQVRKLCERGIVLERGRIVFDGTIDEAIVRLQSGANDLKLAHPVKGEIYDYLLTKPGNFGEPLGPQERTEEGIYQLFERGVITSYTDDSGNYVTQGLTRGHFLPMYLKNGGPTGPWGLIVSQPHGNLEDLEQRTMQFTKGRAVFTLDTGIHFAPGLE</sequence>
<evidence type="ECO:0000256" key="1">
    <source>
        <dbReference type="ARBA" id="ARBA00005417"/>
    </source>
</evidence>
<organism evidence="6 7">
    <name type="scientific">Leucobacter denitrificans</name>
    <dbReference type="NCBI Taxonomy" id="683042"/>
    <lineage>
        <taxon>Bacteria</taxon>
        <taxon>Bacillati</taxon>
        <taxon>Actinomycetota</taxon>
        <taxon>Actinomycetes</taxon>
        <taxon>Micrococcales</taxon>
        <taxon>Microbacteriaceae</taxon>
        <taxon>Leucobacter</taxon>
    </lineage>
</organism>
<proteinExistence type="inferred from homology"/>
<dbReference type="Proteomes" id="UP000515934">
    <property type="component" value="Chromosome"/>
</dbReference>
<dbReference type="GO" id="GO:0005524">
    <property type="term" value="F:ATP binding"/>
    <property type="evidence" value="ECO:0007669"/>
    <property type="project" value="UniProtKB-KW"/>
</dbReference>
<dbReference type="PANTHER" id="PTHR46743:SF2">
    <property type="entry name" value="TEICHOIC ACIDS EXPORT ATP-BINDING PROTEIN TAGH"/>
    <property type="match status" value="1"/>
</dbReference>
<dbReference type="SUPFAM" id="SSF52540">
    <property type="entry name" value="P-loop containing nucleoside triphosphate hydrolases"/>
    <property type="match status" value="1"/>
</dbReference>
<comment type="similarity">
    <text evidence="1">Belongs to the ABC transporter superfamily.</text>
</comment>
<accession>A0A7G9S3J6</accession>
<keyword evidence="4 6" id="KW-0067">ATP-binding</keyword>
<dbReference type="PROSITE" id="PS50893">
    <property type="entry name" value="ABC_TRANSPORTER_2"/>
    <property type="match status" value="1"/>
</dbReference>
<dbReference type="AlphaFoldDB" id="A0A7G9S3J6"/>
<evidence type="ECO:0000256" key="4">
    <source>
        <dbReference type="ARBA" id="ARBA00022840"/>
    </source>
</evidence>
<keyword evidence="3" id="KW-0547">Nucleotide-binding</keyword>
<evidence type="ECO:0000259" key="5">
    <source>
        <dbReference type="PROSITE" id="PS50893"/>
    </source>
</evidence>
<dbReference type="InterPro" id="IPR050683">
    <property type="entry name" value="Bact_Polysacc_Export_ATP-bd"/>
</dbReference>
<dbReference type="KEGG" id="ldn:H9L06_09155"/>
<gene>
    <name evidence="6" type="ORF">H9L06_09155</name>
</gene>
<evidence type="ECO:0000313" key="6">
    <source>
        <dbReference type="EMBL" id="QNN62421.1"/>
    </source>
</evidence>
<evidence type="ECO:0000256" key="3">
    <source>
        <dbReference type="ARBA" id="ARBA00022741"/>
    </source>
</evidence>
<dbReference type="EMBL" id="CP060716">
    <property type="protein sequence ID" value="QNN62421.1"/>
    <property type="molecule type" value="Genomic_DNA"/>
</dbReference>
<evidence type="ECO:0000313" key="7">
    <source>
        <dbReference type="Proteomes" id="UP000515934"/>
    </source>
</evidence>
<dbReference type="InterPro" id="IPR003593">
    <property type="entry name" value="AAA+_ATPase"/>
</dbReference>
<name>A0A7G9S3J6_9MICO</name>
<dbReference type="GO" id="GO:0140359">
    <property type="term" value="F:ABC-type transporter activity"/>
    <property type="evidence" value="ECO:0007669"/>
    <property type="project" value="InterPro"/>
</dbReference>
<dbReference type="InterPro" id="IPR003439">
    <property type="entry name" value="ABC_transporter-like_ATP-bd"/>
</dbReference>
<dbReference type="CDD" id="cd03220">
    <property type="entry name" value="ABC_KpsT_Wzt"/>
    <property type="match status" value="1"/>
</dbReference>
<reference evidence="6 7" key="1">
    <citation type="submission" date="2020-08" db="EMBL/GenBank/DDBJ databases">
        <title>Genome sequence of Leucobacter denitrificans KACC 14055T.</title>
        <authorList>
            <person name="Hyun D.-W."/>
            <person name="Bae J.-W."/>
        </authorList>
    </citation>
    <scope>NUCLEOTIDE SEQUENCE [LARGE SCALE GENOMIC DNA]</scope>
    <source>
        <strain evidence="6 7">KACC 14055</strain>
    </source>
</reference>
<dbReference type="InterPro" id="IPR027417">
    <property type="entry name" value="P-loop_NTPase"/>
</dbReference>
<dbReference type="Pfam" id="PF00005">
    <property type="entry name" value="ABC_tran"/>
    <property type="match status" value="1"/>
</dbReference>
<dbReference type="GO" id="GO:0016020">
    <property type="term" value="C:membrane"/>
    <property type="evidence" value="ECO:0007669"/>
    <property type="project" value="InterPro"/>
</dbReference>
<keyword evidence="7" id="KW-1185">Reference proteome</keyword>
<protein>
    <submittedName>
        <fullName evidence="6">ABC transporter ATP-binding protein</fullName>
    </submittedName>
</protein>
<dbReference type="InterPro" id="IPR015860">
    <property type="entry name" value="ABC_transpr_TagH-like"/>
</dbReference>
<dbReference type="PANTHER" id="PTHR46743">
    <property type="entry name" value="TEICHOIC ACIDS EXPORT ATP-BINDING PROTEIN TAGH"/>
    <property type="match status" value="1"/>
</dbReference>
<keyword evidence="2" id="KW-0813">Transport</keyword>